<accession>A0A143HDT1</accession>
<keyword evidence="1" id="KW-0472">Membrane</keyword>
<evidence type="ECO:0000256" key="1">
    <source>
        <dbReference type="SAM" id="Phobius"/>
    </source>
</evidence>
<reference evidence="2 3" key="1">
    <citation type="journal article" date="2016" name="Genome Announc.">
        <title>Whole-Genome Sequence of Rummeliibacillus stabekisii Strain PP9 Isolated from Antarctic Soil.</title>
        <authorList>
            <person name="da Mota F.F."/>
            <person name="Vollu R.E."/>
            <person name="Jurelevicius D."/>
            <person name="Seldin L."/>
        </authorList>
    </citation>
    <scope>NUCLEOTIDE SEQUENCE [LARGE SCALE GENOMIC DNA]</scope>
    <source>
        <strain evidence="2 3">PP9</strain>
    </source>
</reference>
<reference evidence="3" key="2">
    <citation type="submission" date="2016-03" db="EMBL/GenBank/DDBJ databases">
        <authorList>
            <person name="Ploux O."/>
        </authorList>
    </citation>
    <scope>NUCLEOTIDE SEQUENCE [LARGE SCALE GENOMIC DNA]</scope>
    <source>
        <strain evidence="3">PP9</strain>
    </source>
</reference>
<protein>
    <submittedName>
        <fullName evidence="2">Uncharacterized protein</fullName>
    </submittedName>
</protein>
<sequence length="60" mass="6292">MKNKDLINSLIPLGMIFGGTIGVILGIFFESISHGFSITLGAGIGLLLGTIAYGFYSRKG</sequence>
<dbReference type="KEGG" id="rst:ATY39_10855"/>
<feature type="transmembrane region" description="Helical" evidence="1">
    <location>
        <begin position="35"/>
        <end position="56"/>
    </location>
</feature>
<keyword evidence="1" id="KW-0812">Transmembrane</keyword>
<organism evidence="2 3">
    <name type="scientific">Rummeliibacillus stabekisii</name>
    <dbReference type="NCBI Taxonomy" id="241244"/>
    <lineage>
        <taxon>Bacteria</taxon>
        <taxon>Bacillati</taxon>
        <taxon>Bacillota</taxon>
        <taxon>Bacilli</taxon>
        <taxon>Bacillales</taxon>
        <taxon>Caryophanaceae</taxon>
        <taxon>Rummeliibacillus</taxon>
    </lineage>
</organism>
<proteinExistence type="predicted"/>
<evidence type="ECO:0000313" key="2">
    <source>
        <dbReference type="EMBL" id="AMW99894.1"/>
    </source>
</evidence>
<dbReference type="Proteomes" id="UP000076021">
    <property type="component" value="Chromosome"/>
</dbReference>
<evidence type="ECO:0000313" key="3">
    <source>
        <dbReference type="Proteomes" id="UP000076021"/>
    </source>
</evidence>
<name>A0A143HDT1_9BACL</name>
<dbReference type="RefSeq" id="WP_066789684.1">
    <property type="nucleotide sequence ID" value="NZ_CP014806.1"/>
</dbReference>
<feature type="transmembrane region" description="Helical" evidence="1">
    <location>
        <begin position="7"/>
        <end position="29"/>
    </location>
</feature>
<dbReference type="AlphaFoldDB" id="A0A143HDT1"/>
<dbReference type="EMBL" id="CP014806">
    <property type="protein sequence ID" value="AMW99894.1"/>
    <property type="molecule type" value="Genomic_DNA"/>
</dbReference>
<keyword evidence="1" id="KW-1133">Transmembrane helix</keyword>
<dbReference type="OrthoDB" id="2157633at2"/>
<keyword evidence="3" id="KW-1185">Reference proteome</keyword>
<gene>
    <name evidence="2" type="ORF">ATY39_10855</name>
</gene>